<keyword evidence="3" id="KW-0732">Signal</keyword>
<feature type="transmembrane region" description="Helical" evidence="2">
    <location>
        <begin position="215"/>
        <end position="236"/>
    </location>
</feature>
<organism evidence="4 5">
    <name type="scientific">Thermocatellispora tengchongensis</name>
    <dbReference type="NCBI Taxonomy" id="1073253"/>
    <lineage>
        <taxon>Bacteria</taxon>
        <taxon>Bacillati</taxon>
        <taxon>Actinomycetota</taxon>
        <taxon>Actinomycetes</taxon>
        <taxon>Streptosporangiales</taxon>
        <taxon>Streptosporangiaceae</taxon>
        <taxon>Thermocatellispora</taxon>
    </lineage>
</organism>
<feature type="signal peptide" evidence="3">
    <location>
        <begin position="1"/>
        <end position="43"/>
    </location>
</feature>
<feature type="region of interest" description="Disordered" evidence="1">
    <location>
        <begin position="187"/>
        <end position="206"/>
    </location>
</feature>
<comment type="caution">
    <text evidence="4">The sequence shown here is derived from an EMBL/GenBank/DDBJ whole genome shotgun (WGS) entry which is preliminary data.</text>
</comment>
<evidence type="ECO:0000313" key="4">
    <source>
        <dbReference type="EMBL" id="MBB5140044.1"/>
    </source>
</evidence>
<gene>
    <name evidence="4" type="ORF">HNP84_009809</name>
</gene>
<evidence type="ECO:0000256" key="1">
    <source>
        <dbReference type="SAM" id="MobiDB-lite"/>
    </source>
</evidence>
<name>A0A840PF41_9ACTN</name>
<keyword evidence="2" id="KW-0812">Transmembrane</keyword>
<dbReference type="RefSeq" id="WP_185056848.1">
    <property type="nucleotide sequence ID" value="NZ_BAABIX010000034.1"/>
</dbReference>
<keyword evidence="2" id="KW-1133">Transmembrane helix</keyword>
<keyword evidence="5" id="KW-1185">Reference proteome</keyword>
<dbReference type="Proteomes" id="UP000578449">
    <property type="component" value="Unassembled WGS sequence"/>
</dbReference>
<evidence type="ECO:0000256" key="2">
    <source>
        <dbReference type="SAM" id="Phobius"/>
    </source>
</evidence>
<sequence>MLPRNDIPLPARRPAHRIARHALTGLLLALAAVFLAAPSPAAAAGPVPGGPDPDAPRGWSFWQSDGTAWLTAGEVSADSTPKDGATIGWRFAATPDGVPAEAPGGDIPVFEQVCKEQAAAGKKRVAVAVDFGDAEADAYPGETPPASAPMVKCVVADEPATALQILGSVATARVDQTGRVLTVNGYPAKAGSAGQPAPGGATAGDGQEGSGGLPMLLIIGAVVVIVAAGATAWLMTRRKSSV</sequence>
<reference evidence="4 5" key="1">
    <citation type="submission" date="2020-08" db="EMBL/GenBank/DDBJ databases">
        <title>Genomic Encyclopedia of Type Strains, Phase IV (KMG-IV): sequencing the most valuable type-strain genomes for metagenomic binning, comparative biology and taxonomic classification.</title>
        <authorList>
            <person name="Goeker M."/>
        </authorList>
    </citation>
    <scope>NUCLEOTIDE SEQUENCE [LARGE SCALE GENOMIC DNA]</scope>
    <source>
        <strain evidence="4 5">DSM 45615</strain>
    </source>
</reference>
<evidence type="ECO:0000313" key="5">
    <source>
        <dbReference type="Proteomes" id="UP000578449"/>
    </source>
</evidence>
<dbReference type="EMBL" id="JACHGN010000035">
    <property type="protein sequence ID" value="MBB5140044.1"/>
    <property type="molecule type" value="Genomic_DNA"/>
</dbReference>
<feature type="compositionally biased region" description="Low complexity" evidence="1">
    <location>
        <begin position="187"/>
        <end position="200"/>
    </location>
</feature>
<dbReference type="InterPro" id="IPR047703">
    <property type="entry name" value="SCO2322-like"/>
</dbReference>
<keyword evidence="2" id="KW-0472">Membrane</keyword>
<proteinExistence type="predicted"/>
<evidence type="ECO:0000256" key="3">
    <source>
        <dbReference type="SAM" id="SignalP"/>
    </source>
</evidence>
<protein>
    <submittedName>
        <fullName evidence="4">Uncharacterized protein</fullName>
    </submittedName>
</protein>
<accession>A0A840PF41</accession>
<dbReference type="AlphaFoldDB" id="A0A840PF41"/>
<feature type="chain" id="PRO_5032725071" evidence="3">
    <location>
        <begin position="44"/>
        <end position="242"/>
    </location>
</feature>
<dbReference type="NCBIfam" id="NF040672">
    <property type="entry name" value="SCO2322_fam"/>
    <property type="match status" value="1"/>
</dbReference>